<reference evidence="1 2" key="1">
    <citation type="submission" date="2018-12" db="EMBL/GenBank/DDBJ databases">
        <title>Flammeovirga pectinis sp. nov., isolated from the gut of the Korean scallop, Patinopecten yessoensis.</title>
        <authorList>
            <person name="Bae J.-W."/>
            <person name="Jeong Y.-S."/>
            <person name="Kang W."/>
        </authorList>
    </citation>
    <scope>NUCLEOTIDE SEQUENCE [LARGE SCALE GENOMIC DNA]</scope>
    <source>
        <strain evidence="1 2">L12M1</strain>
    </source>
</reference>
<accession>A0A3S9PB70</accession>
<dbReference type="RefSeq" id="WP_126620206.1">
    <property type="nucleotide sequence ID" value="NZ_CP034563.1"/>
</dbReference>
<gene>
    <name evidence="1" type="ORF">EI427_24965</name>
</gene>
<proteinExistence type="predicted"/>
<dbReference type="EMBL" id="CP034563">
    <property type="protein sequence ID" value="AZQ65466.1"/>
    <property type="molecule type" value="Genomic_DNA"/>
</dbReference>
<organism evidence="1 2">
    <name type="scientific">Flammeovirga pectinis</name>
    <dbReference type="NCBI Taxonomy" id="2494373"/>
    <lineage>
        <taxon>Bacteria</taxon>
        <taxon>Pseudomonadati</taxon>
        <taxon>Bacteroidota</taxon>
        <taxon>Cytophagia</taxon>
        <taxon>Cytophagales</taxon>
        <taxon>Flammeovirgaceae</taxon>
        <taxon>Flammeovirga</taxon>
    </lineage>
</organism>
<keyword evidence="2" id="KW-1185">Reference proteome</keyword>
<sequence length="60" mass="6817">MMHKIDAILEQGGVIVMNTILEKSYNTFIKCAHDLNYKLTPPLKVTLNEHNTVHVLVAKK</sequence>
<dbReference type="KEGG" id="fll:EI427_24965"/>
<protein>
    <submittedName>
        <fullName evidence="1">Uncharacterized protein</fullName>
    </submittedName>
</protein>
<name>A0A3S9PB70_9BACT</name>
<dbReference type="AlphaFoldDB" id="A0A3S9PB70"/>
<evidence type="ECO:0000313" key="1">
    <source>
        <dbReference type="EMBL" id="AZQ65466.1"/>
    </source>
</evidence>
<dbReference type="Proteomes" id="UP000267268">
    <property type="component" value="Chromosome 2"/>
</dbReference>
<evidence type="ECO:0000313" key="2">
    <source>
        <dbReference type="Proteomes" id="UP000267268"/>
    </source>
</evidence>